<reference evidence="1" key="1">
    <citation type="submission" date="2024-01" db="EMBL/GenBank/DDBJ databases">
        <authorList>
            <person name="Webb A."/>
        </authorList>
    </citation>
    <scope>NUCLEOTIDE SEQUENCE</scope>
    <source>
        <strain evidence="1">Pm1</strain>
    </source>
</reference>
<organism evidence="1 2">
    <name type="scientific">Peronospora matthiolae</name>
    <dbReference type="NCBI Taxonomy" id="2874970"/>
    <lineage>
        <taxon>Eukaryota</taxon>
        <taxon>Sar</taxon>
        <taxon>Stramenopiles</taxon>
        <taxon>Oomycota</taxon>
        <taxon>Peronosporomycetes</taxon>
        <taxon>Peronosporales</taxon>
        <taxon>Peronosporaceae</taxon>
        <taxon>Peronospora</taxon>
    </lineage>
</organism>
<accession>A0AAV1UVM7</accession>
<evidence type="ECO:0000313" key="2">
    <source>
        <dbReference type="Proteomes" id="UP001162060"/>
    </source>
</evidence>
<dbReference type="EMBL" id="CAKLBY020000231">
    <property type="protein sequence ID" value="CAK7938480.1"/>
    <property type="molecule type" value="Genomic_DNA"/>
</dbReference>
<sequence length="42" mass="4787">MRMEFGRYGAYRIDQEEAIKELLHANGMSDANPTKTPIVDDC</sequence>
<dbReference type="AlphaFoldDB" id="A0AAV1UVM7"/>
<gene>
    <name evidence="1" type="ORF">PM001_LOCUS23630</name>
</gene>
<comment type="caution">
    <text evidence="1">The sequence shown here is derived from an EMBL/GenBank/DDBJ whole genome shotgun (WGS) entry which is preliminary data.</text>
</comment>
<protein>
    <submittedName>
        <fullName evidence="1">Uncharacterized protein</fullName>
    </submittedName>
</protein>
<proteinExistence type="predicted"/>
<evidence type="ECO:0000313" key="1">
    <source>
        <dbReference type="EMBL" id="CAK7938480.1"/>
    </source>
</evidence>
<dbReference type="Proteomes" id="UP001162060">
    <property type="component" value="Unassembled WGS sequence"/>
</dbReference>
<name>A0AAV1UVM7_9STRA</name>